<dbReference type="PROSITE" id="PS51007">
    <property type="entry name" value="CYTC"/>
    <property type="match status" value="2"/>
</dbReference>
<dbReference type="CDD" id="cd14797">
    <property type="entry name" value="DUF302"/>
    <property type="match status" value="1"/>
</dbReference>
<name>A0A1B4VAG9_9GAMM</name>
<feature type="domain" description="Cytochrome c" evidence="6">
    <location>
        <begin position="114"/>
        <end position="209"/>
    </location>
</feature>
<dbReference type="EMBL" id="AP014936">
    <property type="protein sequence ID" value="BAU46951.1"/>
    <property type="molecule type" value="Genomic_DNA"/>
</dbReference>
<dbReference type="Pfam" id="PF00034">
    <property type="entry name" value="Cytochrom_C"/>
    <property type="match status" value="1"/>
</dbReference>
<gene>
    <name evidence="7" type="ORF">SVA_0369</name>
</gene>
<dbReference type="Gene3D" id="1.10.760.10">
    <property type="entry name" value="Cytochrome c-like domain"/>
    <property type="match status" value="2"/>
</dbReference>
<dbReference type="OrthoDB" id="9809720at2"/>
<evidence type="ECO:0000256" key="5">
    <source>
        <dbReference type="SAM" id="SignalP"/>
    </source>
</evidence>
<protein>
    <submittedName>
        <fullName evidence="7">Cytochrome C</fullName>
    </submittedName>
</protein>
<proteinExistence type="predicted"/>
<accession>A0A1B4VAG9</accession>
<sequence length="350" mass="37252">MRLLFVGLAFLTLLLGGLSAQAAVGHSGARLYAQHCAACHGPDGRGGVGAPLALPDFLATADDDYLARTIRLGRPGRVMPAFQHLSDAEVRAIVGHVRGFAQTRPAPRPAVGRGDRARGEKLYARHCASCHGAKGEGGHGTGVTFSRPRDLPILAPALNNPGFLAAASDAMIKATLVLGREGTPMGSFLEAGLSERDIDDVVAYVRAFEKQPVPAGATVLESESAVIVRESSADIPTTLERLKNAVAGVNMRLIRVAPLEEGAVEKGKENPKRYIVDACDFAFLNKALAVDPRVGLFLPCRFTVAEENGKVLVMSINPKRLSAIFNNAELNALCTQMHEIYTNIIEESTL</sequence>
<evidence type="ECO:0000313" key="8">
    <source>
        <dbReference type="Proteomes" id="UP000218899"/>
    </source>
</evidence>
<dbReference type="GO" id="GO:0046872">
    <property type="term" value="F:metal ion binding"/>
    <property type="evidence" value="ECO:0007669"/>
    <property type="project" value="UniProtKB-KW"/>
</dbReference>
<dbReference type="SUPFAM" id="SSF103247">
    <property type="entry name" value="TT1751-like"/>
    <property type="match status" value="1"/>
</dbReference>
<keyword evidence="5" id="KW-0732">Signal</keyword>
<dbReference type="InterPro" id="IPR009056">
    <property type="entry name" value="Cyt_c-like_dom"/>
</dbReference>
<evidence type="ECO:0000313" key="7">
    <source>
        <dbReference type="EMBL" id="BAU46951.1"/>
    </source>
</evidence>
<feature type="domain" description="Cytochrome c" evidence="6">
    <location>
        <begin position="23"/>
        <end position="101"/>
    </location>
</feature>
<dbReference type="RefSeq" id="WP_096457955.1">
    <property type="nucleotide sequence ID" value="NZ_AP014936.1"/>
</dbReference>
<dbReference type="GO" id="GO:0020037">
    <property type="term" value="F:heme binding"/>
    <property type="evidence" value="ECO:0007669"/>
    <property type="project" value="InterPro"/>
</dbReference>
<evidence type="ECO:0000259" key="6">
    <source>
        <dbReference type="PROSITE" id="PS51007"/>
    </source>
</evidence>
<feature type="chain" id="PRO_5008571304" evidence="5">
    <location>
        <begin position="23"/>
        <end position="350"/>
    </location>
</feature>
<evidence type="ECO:0000256" key="1">
    <source>
        <dbReference type="ARBA" id="ARBA00022617"/>
    </source>
</evidence>
<dbReference type="PANTHER" id="PTHR35008">
    <property type="entry name" value="BLL4482 PROTEIN-RELATED"/>
    <property type="match status" value="1"/>
</dbReference>
<dbReference type="InterPro" id="IPR036909">
    <property type="entry name" value="Cyt_c-like_dom_sf"/>
</dbReference>
<dbReference type="Gene3D" id="3.30.310.70">
    <property type="entry name" value="TT1751-like domain"/>
    <property type="match status" value="1"/>
</dbReference>
<dbReference type="GO" id="GO:0009055">
    <property type="term" value="F:electron transfer activity"/>
    <property type="evidence" value="ECO:0007669"/>
    <property type="project" value="InterPro"/>
</dbReference>
<evidence type="ECO:0000256" key="2">
    <source>
        <dbReference type="ARBA" id="ARBA00022723"/>
    </source>
</evidence>
<keyword evidence="1 4" id="KW-0349">Heme</keyword>
<dbReference type="PANTHER" id="PTHR35008:SF8">
    <property type="entry name" value="ALCOHOL DEHYDROGENASE CYTOCHROME C SUBUNIT"/>
    <property type="match status" value="1"/>
</dbReference>
<feature type="signal peptide" evidence="5">
    <location>
        <begin position="1"/>
        <end position="22"/>
    </location>
</feature>
<dbReference type="SUPFAM" id="SSF46626">
    <property type="entry name" value="Cytochrome c"/>
    <property type="match status" value="2"/>
</dbReference>
<organism evidence="7 8">
    <name type="scientific">Sulfurifustis variabilis</name>
    <dbReference type="NCBI Taxonomy" id="1675686"/>
    <lineage>
        <taxon>Bacteria</taxon>
        <taxon>Pseudomonadati</taxon>
        <taxon>Pseudomonadota</taxon>
        <taxon>Gammaproteobacteria</taxon>
        <taxon>Acidiferrobacterales</taxon>
        <taxon>Acidiferrobacteraceae</taxon>
        <taxon>Sulfurifustis</taxon>
    </lineage>
</organism>
<reference evidence="7 8" key="1">
    <citation type="submission" date="2015-08" db="EMBL/GenBank/DDBJ databases">
        <title>Complete genome sequence of Sulfurifustis variabilis.</title>
        <authorList>
            <person name="Miura A."/>
            <person name="Kojima H."/>
            <person name="Fukui M."/>
        </authorList>
    </citation>
    <scope>NUCLEOTIDE SEQUENCE [LARGE SCALE GENOMIC DNA]</scope>
    <source>
        <strain evidence="8">skN76</strain>
    </source>
</reference>
<keyword evidence="2 4" id="KW-0479">Metal-binding</keyword>
<keyword evidence="3 4" id="KW-0408">Iron</keyword>
<keyword evidence="8" id="KW-1185">Reference proteome</keyword>
<dbReference type="InterPro" id="IPR005180">
    <property type="entry name" value="DUF302"/>
</dbReference>
<dbReference type="Pfam" id="PF13442">
    <property type="entry name" value="Cytochrome_CBB3"/>
    <property type="match status" value="1"/>
</dbReference>
<evidence type="ECO:0000256" key="4">
    <source>
        <dbReference type="PROSITE-ProRule" id="PRU00433"/>
    </source>
</evidence>
<evidence type="ECO:0000256" key="3">
    <source>
        <dbReference type="ARBA" id="ARBA00023004"/>
    </source>
</evidence>
<dbReference type="InterPro" id="IPR035923">
    <property type="entry name" value="TT1751-like_sf"/>
</dbReference>
<dbReference type="Pfam" id="PF03625">
    <property type="entry name" value="DUF302"/>
    <property type="match status" value="1"/>
</dbReference>
<dbReference type="Proteomes" id="UP000218899">
    <property type="component" value="Chromosome"/>
</dbReference>
<dbReference type="AlphaFoldDB" id="A0A1B4VAG9"/>
<dbReference type="InterPro" id="IPR051459">
    <property type="entry name" value="Cytochrome_c-type_DH"/>
</dbReference>
<dbReference type="KEGG" id="sva:SVA_0369"/>